<evidence type="ECO:0000259" key="5">
    <source>
        <dbReference type="Pfam" id="PF18204"/>
    </source>
</evidence>
<feature type="domain" description="PGF-CTERM archaeal protein-sorting signal" evidence="5">
    <location>
        <begin position="765"/>
        <end position="786"/>
    </location>
</feature>
<keyword evidence="7" id="KW-1185">Reference proteome</keyword>
<evidence type="ECO:0000256" key="1">
    <source>
        <dbReference type="ARBA" id="ARBA00022729"/>
    </source>
</evidence>
<gene>
    <name evidence="6" type="ORF">FGW20_04930</name>
</gene>
<keyword evidence="3" id="KW-1133">Transmembrane helix</keyword>
<dbReference type="NCBIfam" id="NF041431">
    <property type="entry name" value="S_layer_MEMAR"/>
    <property type="match status" value="1"/>
</dbReference>
<accession>A0ABT8M365</accession>
<feature type="domain" description="DUF3821" evidence="4">
    <location>
        <begin position="32"/>
        <end position="192"/>
    </location>
</feature>
<dbReference type="EMBL" id="VCYI01000005">
    <property type="protein sequence ID" value="MDN7012395.1"/>
    <property type="molecule type" value="Genomic_DNA"/>
</dbReference>
<feature type="compositionally biased region" description="Low complexity" evidence="2">
    <location>
        <begin position="732"/>
        <end position="743"/>
    </location>
</feature>
<reference evidence="6" key="1">
    <citation type="submission" date="2019-05" db="EMBL/GenBank/DDBJ databases">
        <title>Isolation and characterization of methanogens from the cold seep sediment at Four-Way Closure Ridge.</title>
        <authorList>
            <person name="You Y.-T."/>
            <person name="Chen S.-C."/>
            <person name="Zhang W.-L."/>
            <person name="Lai M.-C."/>
        </authorList>
    </citation>
    <scope>NUCLEOTIDE SEQUENCE</scope>
    <source>
        <strain evidence="6">FWC-SCC3</strain>
    </source>
</reference>
<dbReference type="InterPro" id="IPR026371">
    <property type="entry name" value="PGF_CTERM"/>
</dbReference>
<evidence type="ECO:0000313" key="7">
    <source>
        <dbReference type="Proteomes" id="UP001168423"/>
    </source>
</evidence>
<keyword evidence="3" id="KW-0812">Transmembrane</keyword>
<proteinExistence type="predicted"/>
<feature type="transmembrane region" description="Helical" evidence="3">
    <location>
        <begin position="766"/>
        <end position="784"/>
    </location>
</feature>
<dbReference type="Pfam" id="PF12863">
    <property type="entry name" value="DUF3821"/>
    <property type="match status" value="1"/>
</dbReference>
<evidence type="ECO:0000259" key="4">
    <source>
        <dbReference type="Pfam" id="PF12863"/>
    </source>
</evidence>
<comment type="caution">
    <text evidence="6">The sequence shown here is derived from an EMBL/GenBank/DDBJ whole genome shotgun (WGS) entry which is preliminary data.</text>
</comment>
<organism evidence="6 7">
    <name type="scientific">Methanoculleus methanifontis</name>
    <dbReference type="NCBI Taxonomy" id="2584086"/>
    <lineage>
        <taxon>Archaea</taxon>
        <taxon>Methanobacteriati</taxon>
        <taxon>Methanobacteriota</taxon>
        <taxon>Stenosarchaea group</taxon>
        <taxon>Methanomicrobia</taxon>
        <taxon>Methanomicrobiales</taxon>
        <taxon>Methanomicrobiaceae</taxon>
        <taxon>Methanoculleus</taxon>
    </lineage>
</organism>
<protein>
    <submittedName>
        <fullName evidence="6">DUF3821 domain-containing protein</fullName>
    </submittedName>
</protein>
<evidence type="ECO:0000256" key="2">
    <source>
        <dbReference type="SAM" id="MobiDB-lite"/>
    </source>
</evidence>
<name>A0ABT8M365_9EURY</name>
<dbReference type="RefSeq" id="WP_301676989.1">
    <property type="nucleotide sequence ID" value="NZ_VCYI01000005.1"/>
</dbReference>
<keyword evidence="3" id="KW-0472">Membrane</keyword>
<dbReference type="Proteomes" id="UP001168423">
    <property type="component" value="Unassembled WGS sequence"/>
</dbReference>
<dbReference type="Pfam" id="PF18204">
    <property type="entry name" value="PGF-CTERM"/>
    <property type="match status" value="1"/>
</dbReference>
<feature type="region of interest" description="Disordered" evidence="2">
    <location>
        <begin position="732"/>
        <end position="764"/>
    </location>
</feature>
<sequence length="787" mass="82734">MKSMTKLMVIAMVLAAALVIAPAAAERDVYDGDVIYVGEDNLNLNEVFDASTGTAGTLVYYSSISDTAGTVGRTIRVTNITDLDLTATAVGSATGTSWYAFNSTITDFRNPGNAAGTVLIEDPSADLRVLLGKSGTTSVDGQDVTRATKIRFRINHNLGDLGNGTADAANYSVMEVRVTTPSGGTVTNLGGQPLRLPLSTNQWKQTNPINLTGLPLGTYTARAVWPSGSADLTDSNAVTFNVVSGAVAITSNKDNVVRNSDFAVTITGESETHYWVNVTTNVDNRPMIAPNQVGVVDLVNNGTAAIVKTTAGGTRTIALNTSATTDARTYTIEVRGPVDKNGTAIPDTTVRTESVRVRVEEGAVTITSSGTGVYYIGEEITFSGTSTDNDTVYLFMTGPNLHGNGVGLETLNPVTSGQEDNFTDVEVEGDDTWSYEWNTAMLNRFPDAGGYTVYAAAAPQGRNDLSGVKYASTSIQLRSGFITATTSGATVARGDDLVITGTAQGNPDDGVKIWVFGRNYYGDFGRLEVINANVETDGTFEDDSLITDNLASGQYFVVVQHPMSGGFGVVARGDSIYRLGADGNPDVFVANLVGLQASEAANALIDALDSPYVDDTYVKLTFVIEEAQIFIDAIGDKAAGSTFTISGTTNLAVGNDLNIEVTSAAFQPTSKTEASGFASVAGTAEVQEGDGVNTWSFEVDGTSFKPDQYIVRVESIDADMTATANFNVVEEVPTTQPTTPVETETPEETPTETETTEATPTTQSPGFGALLALAGLGAVAFLVLRRD</sequence>
<evidence type="ECO:0000313" key="6">
    <source>
        <dbReference type="EMBL" id="MDN7012395.1"/>
    </source>
</evidence>
<feature type="compositionally biased region" description="Acidic residues" evidence="2">
    <location>
        <begin position="744"/>
        <end position="755"/>
    </location>
</feature>
<keyword evidence="1" id="KW-0732">Signal</keyword>
<dbReference type="InterPro" id="IPR024277">
    <property type="entry name" value="DUF3821"/>
</dbReference>
<dbReference type="NCBIfam" id="TIGR04126">
    <property type="entry name" value="PGF_CTERM"/>
    <property type="match status" value="1"/>
</dbReference>
<evidence type="ECO:0000256" key="3">
    <source>
        <dbReference type="SAM" id="Phobius"/>
    </source>
</evidence>